<dbReference type="NCBIfam" id="TIGR02532">
    <property type="entry name" value="IV_pilin_GFxxxE"/>
    <property type="match status" value="1"/>
</dbReference>
<organism evidence="3 4">
    <name type="scientific">Massilia horti</name>
    <dbReference type="NCBI Taxonomy" id="2562153"/>
    <lineage>
        <taxon>Bacteria</taxon>
        <taxon>Pseudomonadati</taxon>
        <taxon>Pseudomonadota</taxon>
        <taxon>Betaproteobacteria</taxon>
        <taxon>Burkholderiales</taxon>
        <taxon>Oxalobacteraceae</taxon>
        <taxon>Telluria group</taxon>
        <taxon>Massilia</taxon>
    </lineage>
</organism>
<dbReference type="PANTHER" id="PTHR30093">
    <property type="entry name" value="GENERAL SECRETION PATHWAY PROTEIN G"/>
    <property type="match status" value="1"/>
</dbReference>
<keyword evidence="2" id="KW-0472">Membrane</keyword>
<dbReference type="EMBL" id="SPUM01000061">
    <property type="protein sequence ID" value="TFW32302.1"/>
    <property type="molecule type" value="Genomic_DNA"/>
</dbReference>
<dbReference type="InterPro" id="IPR012902">
    <property type="entry name" value="N_methyl_site"/>
</dbReference>
<reference evidence="3 4" key="1">
    <citation type="submission" date="2019-03" db="EMBL/GenBank/DDBJ databases">
        <title>Draft genome of Massilia hortus sp. nov., a novel bacterial species of the Oxalobacteraceae family.</title>
        <authorList>
            <person name="Peta V."/>
            <person name="Raths R."/>
            <person name="Bucking H."/>
        </authorList>
    </citation>
    <scope>NUCLEOTIDE SEQUENCE [LARGE SCALE GENOMIC DNA]</scope>
    <source>
        <strain evidence="3 4">ONC3</strain>
    </source>
</reference>
<dbReference type="InterPro" id="IPR045584">
    <property type="entry name" value="Pilin-like"/>
</dbReference>
<dbReference type="AlphaFoldDB" id="A0A4Y9SZX7"/>
<evidence type="ECO:0000313" key="3">
    <source>
        <dbReference type="EMBL" id="TFW32302.1"/>
    </source>
</evidence>
<evidence type="ECO:0000313" key="4">
    <source>
        <dbReference type="Proteomes" id="UP000297258"/>
    </source>
</evidence>
<dbReference type="GO" id="GO:0015627">
    <property type="term" value="C:type II protein secretion system complex"/>
    <property type="evidence" value="ECO:0007669"/>
    <property type="project" value="InterPro"/>
</dbReference>
<dbReference type="PRINTS" id="PR00813">
    <property type="entry name" value="BCTERIALGSPG"/>
</dbReference>
<proteinExistence type="predicted"/>
<dbReference type="OrthoDB" id="9795612at2"/>
<evidence type="ECO:0000256" key="1">
    <source>
        <dbReference type="ARBA" id="ARBA00022481"/>
    </source>
</evidence>
<dbReference type="InterPro" id="IPR000983">
    <property type="entry name" value="Bac_GSPG_pilin"/>
</dbReference>
<dbReference type="SUPFAM" id="SSF54523">
    <property type="entry name" value="Pili subunits"/>
    <property type="match status" value="1"/>
</dbReference>
<dbReference type="RefSeq" id="WP_135189633.1">
    <property type="nucleotide sequence ID" value="NZ_SPUM01000061.1"/>
</dbReference>
<protein>
    <submittedName>
        <fullName evidence="3">Prepilin-type N-terminal cleavage/methylation domain-containing protein</fullName>
    </submittedName>
</protein>
<keyword evidence="2" id="KW-0812">Transmembrane</keyword>
<dbReference type="Pfam" id="PF07963">
    <property type="entry name" value="N_methyl"/>
    <property type="match status" value="1"/>
</dbReference>
<keyword evidence="1" id="KW-0488">Methylation</keyword>
<comment type="caution">
    <text evidence="3">The sequence shown here is derived from an EMBL/GenBank/DDBJ whole genome shotgun (WGS) entry which is preliminary data.</text>
</comment>
<gene>
    <name evidence="3" type="ORF">E4O92_10050</name>
</gene>
<name>A0A4Y9SZX7_9BURK</name>
<dbReference type="GO" id="GO:0015628">
    <property type="term" value="P:protein secretion by the type II secretion system"/>
    <property type="evidence" value="ECO:0007669"/>
    <property type="project" value="InterPro"/>
</dbReference>
<sequence length="127" mass="14078">MLRPRIHRAFTLVELLVVMAIVALLLSIAVPRYMHSVEQSRETMLRANLALTRHLLDQFYEDNGKYPDALDELVSKKYVRRLPIDPVTGSSATWVPVAPPDPAQGAVFDVHSGAPGNGLDGTPYGQW</sequence>
<keyword evidence="2" id="KW-1133">Transmembrane helix</keyword>
<dbReference type="PANTHER" id="PTHR30093:SF47">
    <property type="entry name" value="TYPE IV PILUS NON-CORE MINOR PILIN PILE"/>
    <property type="match status" value="1"/>
</dbReference>
<feature type="transmembrane region" description="Helical" evidence="2">
    <location>
        <begin position="12"/>
        <end position="34"/>
    </location>
</feature>
<accession>A0A4Y9SZX7</accession>
<keyword evidence="4" id="KW-1185">Reference proteome</keyword>
<dbReference type="Proteomes" id="UP000297258">
    <property type="component" value="Unassembled WGS sequence"/>
</dbReference>
<evidence type="ECO:0000256" key="2">
    <source>
        <dbReference type="SAM" id="Phobius"/>
    </source>
</evidence>
<dbReference type="Gene3D" id="3.30.700.10">
    <property type="entry name" value="Glycoprotein, Type 4 Pilin"/>
    <property type="match status" value="1"/>
</dbReference>